<dbReference type="InterPro" id="IPR035992">
    <property type="entry name" value="Ricin_B-like_lectins"/>
</dbReference>
<dbReference type="Gene3D" id="2.80.10.50">
    <property type="match status" value="2"/>
</dbReference>
<dbReference type="SMART" id="SM00458">
    <property type="entry name" value="RICIN"/>
    <property type="match status" value="1"/>
</dbReference>
<dbReference type="Gene3D" id="3.20.20.80">
    <property type="entry name" value="Glycosidases"/>
    <property type="match status" value="1"/>
</dbReference>
<feature type="signal peptide" evidence="2">
    <location>
        <begin position="1"/>
        <end position="16"/>
    </location>
</feature>
<dbReference type="InterPro" id="IPR024732">
    <property type="entry name" value="NAGLU_C"/>
</dbReference>
<dbReference type="PANTHER" id="PTHR12872">
    <property type="entry name" value="ALPHA-N-ACETYLGLUCOSAMINIDASE"/>
    <property type="match status" value="1"/>
</dbReference>
<accession>A0ABN0TDI9</accession>
<dbReference type="EMBL" id="BAAABU010000003">
    <property type="protein sequence ID" value="GAA0218961.1"/>
    <property type="molecule type" value="Genomic_DNA"/>
</dbReference>
<dbReference type="InterPro" id="IPR024240">
    <property type="entry name" value="NAGLU_N"/>
</dbReference>
<reference evidence="4 5" key="1">
    <citation type="journal article" date="2019" name="Int. J. Syst. Evol. Microbiol.">
        <title>The Global Catalogue of Microorganisms (GCM) 10K type strain sequencing project: providing services to taxonomists for standard genome sequencing and annotation.</title>
        <authorList>
            <consortium name="The Broad Institute Genomics Platform"/>
            <consortium name="The Broad Institute Genome Sequencing Center for Infectious Disease"/>
            <person name="Wu L."/>
            <person name="Ma J."/>
        </authorList>
    </citation>
    <scope>NUCLEOTIDE SEQUENCE [LARGE SCALE GENOMIC DNA]</scope>
    <source>
        <strain evidence="4 5">JCM 3380</strain>
    </source>
</reference>
<feature type="domain" description="Ricin B lectin" evidence="3">
    <location>
        <begin position="715"/>
        <end position="838"/>
    </location>
</feature>
<evidence type="ECO:0000256" key="2">
    <source>
        <dbReference type="SAM" id="SignalP"/>
    </source>
</evidence>
<dbReference type="InterPro" id="IPR024733">
    <property type="entry name" value="NAGLU_tim-barrel"/>
</dbReference>
<dbReference type="InterPro" id="IPR007781">
    <property type="entry name" value="NAGLU"/>
</dbReference>
<dbReference type="Pfam" id="PF00652">
    <property type="entry name" value="Ricin_B_lectin"/>
    <property type="match status" value="1"/>
</dbReference>
<evidence type="ECO:0000313" key="4">
    <source>
        <dbReference type="EMBL" id="GAA0218961.1"/>
    </source>
</evidence>
<evidence type="ECO:0000313" key="5">
    <source>
        <dbReference type="Proteomes" id="UP001500416"/>
    </source>
</evidence>
<evidence type="ECO:0000256" key="1">
    <source>
        <dbReference type="ARBA" id="ARBA00022801"/>
    </source>
</evidence>
<dbReference type="Gene3D" id="1.20.120.670">
    <property type="entry name" value="N-acetyl-b-d-glucoasminidase"/>
    <property type="match status" value="1"/>
</dbReference>
<dbReference type="PROSITE" id="PS50231">
    <property type="entry name" value="RICIN_B_LECTIN"/>
    <property type="match status" value="1"/>
</dbReference>
<protein>
    <submittedName>
        <fullName evidence="4">Alpha-N-acetylglucosaminidase</fullName>
    </submittedName>
</protein>
<proteinExistence type="predicted"/>
<dbReference type="CDD" id="cd23451">
    <property type="entry name" value="beta-trefoil_Ricin_laminarinase"/>
    <property type="match status" value="1"/>
</dbReference>
<dbReference type="Pfam" id="PF12971">
    <property type="entry name" value="NAGLU_N"/>
    <property type="match status" value="1"/>
</dbReference>
<dbReference type="InterPro" id="IPR029018">
    <property type="entry name" value="Hex-like_dom2"/>
</dbReference>
<dbReference type="PANTHER" id="PTHR12872:SF1">
    <property type="entry name" value="ALPHA-N-ACETYLGLUCOSAMINIDASE"/>
    <property type="match status" value="1"/>
</dbReference>
<sequence>MSALVAGLLSTPPATAQPAAFDTAPAAAVLSRLLPAHASQFTLQATTGRDEYAVSGTSGAITVRGTSPATLLAGVGWYLRTVAGVDIGLVGDSLNRLPATLPAVTATTRTAVVPHRYALNDTQDGYAGAYRDFAALQREVDVLALNGYNEVYVQVGAEFPYYQAFQRFGYTAAELRAWIPAPAHQPWWLLQNLSGFGGPVSEQLITARADLGARLTGYLRGLGMTPVLPGYFGTVPTDFAARNPGASVVQQGTWVGFQRPAWLDPTNALFARVASAYYAAQKARFGSSAIYKMDLLHEGGNAGTVDVPRAARAVQDALRAAHPGAIWAILGWQGNPSSTLLSGVDKSGMLIVDGLSDRYDDLDRETSWGGTPYAFGAIPNFGGHTTIGANTAVWTSRFRQWLAKPAGALRGIAYLPESATVDPAAFALFSDLAWTTTLDHASWFADYATRRYGGRDDNATAAWDSLRRGPYSTPSGTWSESQDSLFAARPALTVRTAATWSPEAMRYDPETVRTALTRLLAVAPALRASDAYRYDVVDLARQTLANRSRALLPLVNAAYTAKDPARFRELADQWNREIALLDRLVGSDPRFLLGRWTASARAWGATPAEQDRLEYDQRSILSTWGHRAGSEGGGLHDYANREWSGLVAGLYAQRWSKFFGVLDTALATGAAPAAVDWFALEDAWARRTDPLPTSPSGDPVALAGEVAALPPLAKSGPITGVGGKCVDVTNGGSADGTPLQLYTCNGTPAQTWTASGGTLQALGKCMDARNGGTAPGTAVQLHSCNGTPAQSWTHQSDGSLRNAKSGLCLDATGGSSANGTGLILWTCHGGANQVWRLPA</sequence>
<feature type="chain" id="PRO_5046254227" evidence="2">
    <location>
        <begin position="17"/>
        <end position="839"/>
    </location>
</feature>
<comment type="caution">
    <text evidence="4">The sequence shown here is derived from an EMBL/GenBank/DDBJ whole genome shotgun (WGS) entry which is preliminary data.</text>
</comment>
<dbReference type="InterPro" id="IPR000772">
    <property type="entry name" value="Ricin_B_lectin"/>
</dbReference>
<dbReference type="Pfam" id="PF05089">
    <property type="entry name" value="NAGLU"/>
    <property type="match status" value="1"/>
</dbReference>
<evidence type="ECO:0000259" key="3">
    <source>
        <dbReference type="SMART" id="SM00458"/>
    </source>
</evidence>
<gene>
    <name evidence="4" type="ORF">GCM10010492_16070</name>
</gene>
<dbReference type="Pfam" id="PF12972">
    <property type="entry name" value="NAGLU_C"/>
    <property type="match status" value="1"/>
</dbReference>
<dbReference type="Proteomes" id="UP001500416">
    <property type="component" value="Unassembled WGS sequence"/>
</dbReference>
<name>A0ABN0TDI9_9PSEU</name>
<dbReference type="SUPFAM" id="SSF50370">
    <property type="entry name" value="Ricin B-like lectins"/>
    <property type="match status" value="1"/>
</dbReference>
<dbReference type="Gene3D" id="3.30.379.10">
    <property type="entry name" value="Chitobiase/beta-hexosaminidase domain 2-like"/>
    <property type="match status" value="1"/>
</dbReference>
<keyword evidence="1" id="KW-0378">Hydrolase</keyword>
<keyword evidence="5" id="KW-1185">Reference proteome</keyword>
<keyword evidence="2" id="KW-0732">Signal</keyword>
<organism evidence="4 5">
    <name type="scientific">Saccharothrix mutabilis subsp. mutabilis</name>
    <dbReference type="NCBI Taxonomy" id="66855"/>
    <lineage>
        <taxon>Bacteria</taxon>
        <taxon>Bacillati</taxon>
        <taxon>Actinomycetota</taxon>
        <taxon>Actinomycetes</taxon>
        <taxon>Pseudonocardiales</taxon>
        <taxon>Pseudonocardiaceae</taxon>
        <taxon>Saccharothrix</taxon>
    </lineage>
</organism>